<dbReference type="InterPro" id="IPR057460">
    <property type="entry name" value="CAF17_C"/>
</dbReference>
<dbReference type="SUPFAM" id="SSF103025">
    <property type="entry name" value="Folate-binding domain"/>
    <property type="match status" value="1"/>
</dbReference>
<dbReference type="InterPro" id="IPR017703">
    <property type="entry name" value="YgfZ/GCV_T_CS"/>
</dbReference>
<keyword evidence="5" id="KW-1185">Reference proteome</keyword>
<dbReference type="NCBIfam" id="TIGR03317">
    <property type="entry name" value="ygfZ_signature"/>
    <property type="match status" value="1"/>
</dbReference>
<dbReference type="GO" id="GO:0016226">
    <property type="term" value="P:iron-sulfur cluster assembly"/>
    <property type="evidence" value="ECO:0007669"/>
    <property type="project" value="TreeGrafter"/>
</dbReference>
<evidence type="ECO:0000313" key="5">
    <source>
        <dbReference type="Proteomes" id="UP000193978"/>
    </source>
</evidence>
<dbReference type="STRING" id="655015.B1812_07205"/>
<evidence type="ECO:0000259" key="3">
    <source>
        <dbReference type="Pfam" id="PF25455"/>
    </source>
</evidence>
<dbReference type="OrthoDB" id="9796287at2"/>
<proteinExistence type="predicted"/>
<dbReference type="Proteomes" id="UP000193978">
    <property type="component" value="Chromosome"/>
</dbReference>
<dbReference type="Pfam" id="PF01571">
    <property type="entry name" value="GCV_T"/>
    <property type="match status" value="1"/>
</dbReference>
<evidence type="ECO:0000313" key="4">
    <source>
        <dbReference type="EMBL" id="ARN80898.1"/>
    </source>
</evidence>
<sequence length="276" mass="29186">MTKPILLADRGVVEVAGPDAAKFLHGLVTNDVQRLAPGEARFCALLAPQGKILFDFFVFAIGEGESRRYLLDCPKALEADLLKRLNMYRLRSAVTVASLSDSLAVFALNEVARAGDAALAVAPDPRAETLGFRAIAPRAALQAGAERADYDARRVAAGVPEGGVDFSYGETFPHEANMDLLAGVDFKKGCFVGQEVVARTQHRGLARRRITRYRAEGGAPQPGTPVKAGEIDLGVTGSSQGDLGLAMIRVDRLEDALGAGVTPQAGGARLEFQKGG</sequence>
<dbReference type="PIRSF" id="PIRSF006487">
    <property type="entry name" value="GcvT"/>
    <property type="match status" value="1"/>
</dbReference>
<dbReference type="Pfam" id="PF25455">
    <property type="entry name" value="Beta-barrel_CAF17_C"/>
    <property type="match status" value="1"/>
</dbReference>
<evidence type="ECO:0000256" key="1">
    <source>
        <dbReference type="ARBA" id="ARBA00022946"/>
    </source>
</evidence>
<feature type="domain" description="GCVT N-terminal" evidence="2">
    <location>
        <begin position="12"/>
        <end position="108"/>
    </location>
</feature>
<dbReference type="PANTHER" id="PTHR22602">
    <property type="entry name" value="TRANSFERASE CAF17, MITOCHONDRIAL-RELATED"/>
    <property type="match status" value="1"/>
</dbReference>
<gene>
    <name evidence="4" type="ORF">B1812_07205</name>
</gene>
<dbReference type="AlphaFoldDB" id="A0A1W6MTI1"/>
<reference evidence="4 5" key="1">
    <citation type="submission" date="2017-02" db="EMBL/GenBank/DDBJ databases">
        <authorList>
            <person name="Peterson S.W."/>
        </authorList>
    </citation>
    <scope>NUCLEOTIDE SEQUENCE [LARGE SCALE GENOMIC DNA]</scope>
    <source>
        <strain evidence="4 5">S285</strain>
    </source>
</reference>
<feature type="domain" description="CAF17 C-terminal" evidence="3">
    <location>
        <begin position="207"/>
        <end position="271"/>
    </location>
</feature>
<accession>A0A1W6MTI1</accession>
<dbReference type="InterPro" id="IPR006222">
    <property type="entry name" value="GCVT_N"/>
</dbReference>
<dbReference type="InterPro" id="IPR045179">
    <property type="entry name" value="YgfZ/GcvT"/>
</dbReference>
<dbReference type="InterPro" id="IPR027266">
    <property type="entry name" value="TrmE/GcvT-like"/>
</dbReference>
<dbReference type="RefSeq" id="WP_085770987.1">
    <property type="nucleotide sequence ID" value="NZ_AP027149.1"/>
</dbReference>
<name>A0A1W6MTI1_9HYPH</name>
<dbReference type="Gene3D" id="2.40.30.160">
    <property type="match status" value="1"/>
</dbReference>
<dbReference type="KEGG" id="mbry:B1812_07205"/>
<protein>
    <submittedName>
        <fullName evidence="4">Folate-binding protein</fullName>
    </submittedName>
</protein>
<dbReference type="Gene3D" id="3.30.1360.120">
    <property type="entry name" value="Probable tRNA modification gtpase trme, domain 1"/>
    <property type="match status" value="1"/>
</dbReference>
<evidence type="ECO:0000259" key="2">
    <source>
        <dbReference type="Pfam" id="PF01571"/>
    </source>
</evidence>
<organism evidence="4 5">
    <name type="scientific">Methylocystis bryophila</name>
    <dbReference type="NCBI Taxonomy" id="655015"/>
    <lineage>
        <taxon>Bacteria</taxon>
        <taxon>Pseudomonadati</taxon>
        <taxon>Pseudomonadota</taxon>
        <taxon>Alphaproteobacteria</taxon>
        <taxon>Hyphomicrobiales</taxon>
        <taxon>Methylocystaceae</taxon>
        <taxon>Methylocystis</taxon>
    </lineage>
</organism>
<keyword evidence="1" id="KW-0809">Transit peptide</keyword>
<dbReference type="PANTHER" id="PTHR22602:SF0">
    <property type="entry name" value="TRANSFERASE CAF17, MITOCHONDRIAL-RELATED"/>
    <property type="match status" value="1"/>
</dbReference>
<dbReference type="EMBL" id="CP019948">
    <property type="protein sequence ID" value="ARN80898.1"/>
    <property type="molecule type" value="Genomic_DNA"/>
</dbReference>